<comment type="caution">
    <text evidence="1">The sequence shown here is derived from an EMBL/GenBank/DDBJ whole genome shotgun (WGS) entry which is preliminary data.</text>
</comment>
<protein>
    <submittedName>
        <fullName evidence="1">Uncharacterized protein</fullName>
    </submittedName>
</protein>
<sequence>MEKKTAIQILQEHISTYKNQITDSGWERMVHAGIVRNNIYEKLAFRADAEKQIQAYEMAVKALENSEVEEWVDRCYLGSPCPYQHN</sequence>
<proteinExistence type="predicted"/>
<evidence type="ECO:0000313" key="2">
    <source>
        <dbReference type="Proteomes" id="UP001600894"/>
    </source>
</evidence>
<dbReference type="Proteomes" id="UP001600894">
    <property type="component" value="Unassembled WGS sequence"/>
</dbReference>
<dbReference type="RefSeq" id="WP_176255924.1">
    <property type="nucleotide sequence ID" value="NZ_BAABXL010000001.1"/>
</dbReference>
<name>A0ABQ0B014_9FIRM</name>
<dbReference type="EMBL" id="BAABXL010000001">
    <property type="protein sequence ID" value="GAA6269622.1"/>
    <property type="molecule type" value="Genomic_DNA"/>
</dbReference>
<reference evidence="1 2" key="1">
    <citation type="submission" date="2024-04" db="EMBL/GenBank/DDBJ databases">
        <title>Defined microbial consortia suppress multidrug-resistant proinflammatory Enterobacteriaceae via ecological control.</title>
        <authorList>
            <person name="Furuichi M."/>
            <person name="Kawaguchi T."/>
            <person name="Pust M."/>
            <person name="Yasuma K."/>
            <person name="Plichta D."/>
            <person name="Hasegawa N."/>
            <person name="Ohya T."/>
            <person name="Bhattarai S."/>
            <person name="Sasajima S."/>
            <person name="Aoto Y."/>
            <person name="Tuganbaev T."/>
            <person name="Yaginuma M."/>
            <person name="Ueda M."/>
            <person name="Okahashi N."/>
            <person name="Amafuji K."/>
            <person name="Kiridooshi Y."/>
            <person name="Sugita K."/>
            <person name="Strazar M."/>
            <person name="Skelly A."/>
            <person name="Suda W."/>
            <person name="Hattori M."/>
            <person name="Nakamoto N."/>
            <person name="Caballero S."/>
            <person name="Norman J."/>
            <person name="Olle B."/>
            <person name="Tanoue T."/>
            <person name="Arita M."/>
            <person name="Bucci V."/>
            <person name="Atarashi K."/>
            <person name="Xavier R."/>
            <person name="Honda K."/>
        </authorList>
    </citation>
    <scope>NUCLEOTIDE SEQUENCE [LARGE SCALE GENOMIC DNA]</scope>
    <source>
        <strain evidence="2">f13</strain>
    </source>
</reference>
<organism evidence="1 2">
    <name type="scientific">Enterocloster alcoholdehydrogenati</name>
    <dbReference type="NCBI Taxonomy" id="2547410"/>
    <lineage>
        <taxon>Bacteria</taxon>
        <taxon>Bacillati</taxon>
        <taxon>Bacillota</taxon>
        <taxon>Clostridia</taxon>
        <taxon>Lachnospirales</taxon>
        <taxon>Lachnospiraceae</taxon>
        <taxon>Enterocloster</taxon>
    </lineage>
</organism>
<keyword evidence="2" id="KW-1185">Reference proteome</keyword>
<evidence type="ECO:0000313" key="1">
    <source>
        <dbReference type="EMBL" id="GAA6269622.1"/>
    </source>
</evidence>
<gene>
    <name evidence="1" type="ORF">F130042H8_26820</name>
</gene>
<accession>A0ABQ0B014</accession>